<evidence type="ECO:0000256" key="1">
    <source>
        <dbReference type="SAM" id="Phobius"/>
    </source>
</evidence>
<name>A0ABM9SZD5_YERAL</name>
<dbReference type="InterPro" id="IPR021676">
    <property type="entry name" value="DUF3262"/>
</dbReference>
<dbReference type="Pfam" id="PF11660">
    <property type="entry name" value="DUF3262"/>
    <property type="match status" value="1"/>
</dbReference>
<protein>
    <submittedName>
        <fullName evidence="2">Integrating conjugative element protein, PFL_4701 family</fullName>
    </submittedName>
</protein>
<keyword evidence="1" id="KW-0812">Transmembrane</keyword>
<gene>
    <name evidence="2" type="ORF">ERS137966_03194</name>
</gene>
<feature type="transmembrane region" description="Helical" evidence="1">
    <location>
        <begin position="64"/>
        <end position="80"/>
    </location>
</feature>
<comment type="caution">
    <text evidence="2">The sequence shown here is derived from an EMBL/GenBank/DDBJ whole genome shotgun (WGS) entry which is preliminary data.</text>
</comment>
<organism evidence="2 3">
    <name type="scientific">Yersinia aldovae</name>
    <dbReference type="NCBI Taxonomy" id="29483"/>
    <lineage>
        <taxon>Bacteria</taxon>
        <taxon>Pseudomonadati</taxon>
        <taxon>Pseudomonadota</taxon>
        <taxon>Gammaproteobacteria</taxon>
        <taxon>Enterobacterales</taxon>
        <taxon>Yersiniaceae</taxon>
        <taxon>Yersinia</taxon>
    </lineage>
</organism>
<proteinExistence type="predicted"/>
<keyword evidence="3" id="KW-1185">Reference proteome</keyword>
<keyword evidence="1" id="KW-0472">Membrane</keyword>
<dbReference type="NCBIfam" id="TIGR03758">
    <property type="entry name" value="conj_TIGR03758"/>
    <property type="match status" value="1"/>
</dbReference>
<dbReference type="RefSeq" id="WP_049604217.1">
    <property type="nucleotide sequence ID" value="NZ_CABHPY010000121.1"/>
</dbReference>
<reference evidence="2 3" key="1">
    <citation type="submission" date="2015-03" db="EMBL/GenBank/DDBJ databases">
        <authorList>
            <consortium name="Pathogen Informatics"/>
            <person name="Murphy D."/>
        </authorList>
    </citation>
    <scope>NUCLEOTIDE SEQUENCE [LARGE SCALE GENOMIC DNA]</scope>
    <source>
        <strain evidence="2 3">IP08791</strain>
    </source>
</reference>
<evidence type="ECO:0000313" key="2">
    <source>
        <dbReference type="EMBL" id="CNL42483.1"/>
    </source>
</evidence>
<feature type="transmembrane region" description="Helical" evidence="1">
    <location>
        <begin position="26"/>
        <end position="52"/>
    </location>
</feature>
<keyword evidence="1" id="KW-1133">Transmembrane helix</keyword>
<sequence length="81" mass="8710">MPMTSAQQSAWNAGAGGGMEPSALNFLILGLLGGVLFLFAAWVLVTAFRGVSNKSVPMDKLPEAAIRLILLLLLTLFFFFH</sequence>
<accession>A0ABM9SZD5</accession>
<dbReference type="EMBL" id="CQEH01000016">
    <property type="protein sequence ID" value="CNL42483.1"/>
    <property type="molecule type" value="Genomic_DNA"/>
</dbReference>
<dbReference type="Proteomes" id="UP000038647">
    <property type="component" value="Unassembled WGS sequence"/>
</dbReference>
<evidence type="ECO:0000313" key="3">
    <source>
        <dbReference type="Proteomes" id="UP000038647"/>
    </source>
</evidence>